<protein>
    <submittedName>
        <fullName evidence="2">Lipase</fullName>
    </submittedName>
</protein>
<dbReference type="Gene3D" id="3.40.50.1820">
    <property type="entry name" value="alpha/beta hydrolase"/>
    <property type="match status" value="1"/>
</dbReference>
<dbReference type="CDD" id="cd00519">
    <property type="entry name" value="Lipase_3"/>
    <property type="match status" value="1"/>
</dbReference>
<dbReference type="AlphaFoldDB" id="A0A0K8MEB3"/>
<sequence length="437" mass="48972">MIKYIFIIILLFEESFASDYFSTDENLQSHTQAIQRNSQINRDDLFENSAHPHSIENTDPEQYKRNQPLVSTGVDNHLEVNPLLQKSLDALLEMNDLSYAIVKEHDKKSAAYIQKFRDEGWEIKTFSGKNGIKLSHDDTPGFVAYNAKLNMITIVYHGSSNSEDWENNLDAKKTLAKDLGLMMPGRVHRGIALKYQSSRENMENTLDFFINSLSPEKKSDVKIVVTGHSQGGSLASLAIADLAANYGKRTFGEHFDNIKSNTFFGYFLAPARVYGDDTSFNWLNSHVGQNNMIRHNVKHDPVPNTGLGKTSESLFKKIPFAGDYLADKYAGYKSVGFLALDNTNDAIERGKLLKGVGNNEASSGFLSKLKQSVYSWFAPLHGGSIREDPDAAYDPLIINKNLSDLLDAGKDYKDKSREIKKIGGIKGLWATLKHKLF</sequence>
<dbReference type="EMBL" id="BBVC01000095">
    <property type="protein sequence ID" value="GAO98817.1"/>
    <property type="molecule type" value="Genomic_DNA"/>
</dbReference>
<dbReference type="InterPro" id="IPR051218">
    <property type="entry name" value="Sec_MonoDiacylglyc_Lipase"/>
</dbReference>
<dbReference type="PANTHER" id="PTHR45856">
    <property type="entry name" value="ALPHA/BETA-HYDROLASES SUPERFAMILY PROTEIN"/>
    <property type="match status" value="1"/>
</dbReference>
<reference evidence="2 3" key="1">
    <citation type="submission" date="2015-03" db="EMBL/GenBank/DDBJ databases">
        <title>Caedibacter varicaedens, whole genome shotgun sequence.</title>
        <authorList>
            <person name="Suzuki H."/>
            <person name="Dapper A.L."/>
            <person name="Gibson A.K."/>
            <person name="Jackson C."/>
            <person name="Lee H."/>
            <person name="Pejaver V.R."/>
            <person name="Doak T."/>
            <person name="Lynch M."/>
        </authorList>
    </citation>
    <scope>NUCLEOTIDE SEQUENCE [LARGE SCALE GENOMIC DNA]</scope>
</reference>
<dbReference type="GO" id="GO:0006629">
    <property type="term" value="P:lipid metabolic process"/>
    <property type="evidence" value="ECO:0007669"/>
    <property type="project" value="InterPro"/>
</dbReference>
<feature type="domain" description="Fungal lipase-type" evidence="1">
    <location>
        <begin position="154"/>
        <end position="305"/>
    </location>
</feature>
<accession>A0A0K8MEB3</accession>
<evidence type="ECO:0000313" key="3">
    <source>
        <dbReference type="Proteomes" id="UP000036771"/>
    </source>
</evidence>
<proteinExistence type="predicted"/>
<dbReference type="SUPFAM" id="SSF53474">
    <property type="entry name" value="alpha/beta-Hydrolases"/>
    <property type="match status" value="1"/>
</dbReference>
<gene>
    <name evidence="2" type="ORF">Cva_01486</name>
</gene>
<evidence type="ECO:0000313" key="2">
    <source>
        <dbReference type="EMBL" id="GAO98817.1"/>
    </source>
</evidence>
<dbReference type="InterPro" id="IPR002921">
    <property type="entry name" value="Fungal_lipase-type"/>
</dbReference>
<dbReference type="PANTHER" id="PTHR45856:SF25">
    <property type="entry name" value="FUNGAL LIPASE-LIKE DOMAIN-CONTAINING PROTEIN"/>
    <property type="match status" value="1"/>
</dbReference>
<dbReference type="Proteomes" id="UP000036771">
    <property type="component" value="Unassembled WGS sequence"/>
</dbReference>
<name>A0A0K8MEB3_9PROT</name>
<dbReference type="STRING" id="1629334.Cva_01486"/>
<dbReference type="InterPro" id="IPR029058">
    <property type="entry name" value="AB_hydrolase_fold"/>
</dbReference>
<keyword evidence="3" id="KW-1185">Reference proteome</keyword>
<organism evidence="2 3">
    <name type="scientific">Caedimonas varicaedens</name>
    <dbReference type="NCBI Taxonomy" id="1629334"/>
    <lineage>
        <taxon>Bacteria</taxon>
        <taxon>Pseudomonadati</taxon>
        <taxon>Pseudomonadota</taxon>
        <taxon>Alphaproteobacteria</taxon>
        <taxon>Holosporales</taxon>
        <taxon>Caedimonadaceae</taxon>
        <taxon>Caedimonas</taxon>
    </lineage>
</organism>
<evidence type="ECO:0000259" key="1">
    <source>
        <dbReference type="Pfam" id="PF01764"/>
    </source>
</evidence>
<dbReference type="Pfam" id="PF01764">
    <property type="entry name" value="Lipase_3"/>
    <property type="match status" value="1"/>
</dbReference>
<comment type="caution">
    <text evidence="2">The sequence shown here is derived from an EMBL/GenBank/DDBJ whole genome shotgun (WGS) entry which is preliminary data.</text>
</comment>